<organism evidence="1 2">
    <name type="scientific">Paraphaeosphaeria minitans</name>
    <dbReference type="NCBI Taxonomy" id="565426"/>
    <lineage>
        <taxon>Eukaryota</taxon>
        <taxon>Fungi</taxon>
        <taxon>Dikarya</taxon>
        <taxon>Ascomycota</taxon>
        <taxon>Pezizomycotina</taxon>
        <taxon>Dothideomycetes</taxon>
        <taxon>Pleosporomycetidae</taxon>
        <taxon>Pleosporales</taxon>
        <taxon>Massarineae</taxon>
        <taxon>Didymosphaeriaceae</taxon>
        <taxon>Paraphaeosphaeria</taxon>
    </lineage>
</organism>
<gene>
    <name evidence="1" type="ORF">PMIN01_07220</name>
</gene>
<evidence type="ECO:0000313" key="1">
    <source>
        <dbReference type="EMBL" id="KAF9734317.1"/>
    </source>
</evidence>
<evidence type="ECO:0000313" key="2">
    <source>
        <dbReference type="Proteomes" id="UP000756921"/>
    </source>
</evidence>
<accession>A0A9P6KPQ6</accession>
<sequence>MSCCLGRIFVIDFSSQRPKPDPVDFSAEKALLFPPAHTLNGTTIGARVFSTVLWWTIPRLNIGLLYNLFNLFGVATFLTKPGDWPPYFGSVFDSYNLGRFCS</sequence>
<name>A0A9P6KPQ6_9PLEO</name>
<protein>
    <submittedName>
        <fullName evidence="1">Toxin biosynthesis protein tri7-like protein</fullName>
    </submittedName>
</protein>
<dbReference type="Proteomes" id="UP000756921">
    <property type="component" value="Unassembled WGS sequence"/>
</dbReference>
<keyword evidence="2" id="KW-1185">Reference proteome</keyword>
<dbReference type="AlphaFoldDB" id="A0A9P6KPQ6"/>
<dbReference type="OrthoDB" id="1077582at2759"/>
<proteinExistence type="predicted"/>
<reference evidence="1" key="1">
    <citation type="journal article" date="2020" name="Mol. Plant Microbe Interact.">
        <title>Genome Sequence of the Biocontrol Agent Coniothyrium minitans strain Conio (IMI 134523).</title>
        <authorList>
            <person name="Patel D."/>
            <person name="Shittu T.A."/>
            <person name="Baroncelli R."/>
            <person name="Muthumeenakshi S."/>
            <person name="Osborne T.H."/>
            <person name="Janganan T.K."/>
            <person name="Sreenivasaprasad S."/>
        </authorList>
    </citation>
    <scope>NUCLEOTIDE SEQUENCE</scope>
    <source>
        <strain evidence="1">Conio</strain>
    </source>
</reference>
<comment type="caution">
    <text evidence="1">The sequence shown here is derived from an EMBL/GenBank/DDBJ whole genome shotgun (WGS) entry which is preliminary data.</text>
</comment>
<dbReference type="EMBL" id="WJXW01000007">
    <property type="protein sequence ID" value="KAF9734317.1"/>
    <property type="molecule type" value="Genomic_DNA"/>
</dbReference>